<feature type="region of interest" description="Disordered" evidence="1">
    <location>
        <begin position="80"/>
        <end position="148"/>
    </location>
</feature>
<name>A0AAD4LQV0_9AGAM</name>
<gene>
    <name evidence="3" type="ORF">EDB92DRAFT_1831240</name>
</gene>
<feature type="compositionally biased region" description="Basic and acidic residues" evidence="1">
    <location>
        <begin position="128"/>
        <end position="148"/>
    </location>
</feature>
<accession>A0AAD4LQV0</accession>
<dbReference type="EMBL" id="JAKELL010000002">
    <property type="protein sequence ID" value="KAH9000428.1"/>
    <property type="molecule type" value="Genomic_DNA"/>
</dbReference>
<keyword evidence="2" id="KW-0732">Signal</keyword>
<organism evidence="3 4">
    <name type="scientific">Lactarius akahatsu</name>
    <dbReference type="NCBI Taxonomy" id="416441"/>
    <lineage>
        <taxon>Eukaryota</taxon>
        <taxon>Fungi</taxon>
        <taxon>Dikarya</taxon>
        <taxon>Basidiomycota</taxon>
        <taxon>Agaricomycotina</taxon>
        <taxon>Agaricomycetes</taxon>
        <taxon>Russulales</taxon>
        <taxon>Russulaceae</taxon>
        <taxon>Lactarius</taxon>
    </lineage>
</organism>
<evidence type="ECO:0000256" key="1">
    <source>
        <dbReference type="SAM" id="MobiDB-lite"/>
    </source>
</evidence>
<feature type="compositionally biased region" description="Basic and acidic residues" evidence="1">
    <location>
        <begin position="45"/>
        <end position="58"/>
    </location>
</feature>
<sequence length="701" mass="73780">MVALSPSFTFLATLCTLTAISMAPISEAAVLQLRAPHQEVTSTFDHTRPRAATSHDHYASSMDSSRAGLQEEDKIYAPLLSIPKPTDVPPKNKTDSTDGSGSLSSKSDRKSPSGGDLHGEEDDSEGDEDKHASHGDEGSVSKKEKAKDISRRWYLQRPMEQLKGLLGDKILGDNHVHYVRAPDHHHHHHHHHHHGRRRSRMNWGREYKHVSGDNEHIIYSRAPHHHHDSHEKVIVSGNHDHVRVERSPHHDHDRHHHHDGHEKVIVSGDNDHVHVHRSVFIAGEQGQSYIVPHVTKRAIAQESFSLPSLGKRNGDIDGAPGRIDIVSPVAGSADGKRIASLVLASSNSTSATSDSPTTYSSEFVLNASETESTQMYLLPVSDSSTTQFTSMLASDEKGVTIRLAMFDRASASVSPFCATFDPNPPVPGPLTAEECAVDPVGEHRSQLFAFNQVTGVVRPMWFDGQSDGTEPEEGDCSGNAPPTPLDASLVGATEASANNVTSSPSTTPTTIGNSTVLSADIPQATPSNSSGSGISGVQKVALVFVAADPEILDIPADLANTTTSSVLATSTGVGASDNAISTANGPSTTMASSSPGSLAATSPIVLASASGSSSVSASTPPSTASNAAISASVSTGMSGSIPSSAAAASGLDSTPTTVLGVQVVPTTEGIAPSTSTTSMTPVMTPVSTQPYEWMFKPNSRS</sequence>
<dbReference type="AlphaFoldDB" id="A0AAD4LQV0"/>
<comment type="caution">
    <text evidence="3">The sequence shown here is derived from an EMBL/GenBank/DDBJ whole genome shotgun (WGS) entry which is preliminary data.</text>
</comment>
<proteinExistence type="predicted"/>
<evidence type="ECO:0000256" key="2">
    <source>
        <dbReference type="SAM" id="SignalP"/>
    </source>
</evidence>
<reference evidence="3" key="1">
    <citation type="submission" date="2022-01" db="EMBL/GenBank/DDBJ databases">
        <title>Comparative genomics reveals a dynamic genome evolution in the ectomycorrhizal milk-cap (Lactarius) mushrooms.</title>
        <authorList>
            <consortium name="DOE Joint Genome Institute"/>
            <person name="Lebreton A."/>
            <person name="Tang N."/>
            <person name="Kuo A."/>
            <person name="LaButti K."/>
            <person name="Drula E."/>
            <person name="Barry K."/>
            <person name="Clum A."/>
            <person name="Lipzen A."/>
            <person name="Mousain D."/>
            <person name="Ng V."/>
            <person name="Wang R."/>
            <person name="Wang X."/>
            <person name="Dai Y."/>
            <person name="Henrissat B."/>
            <person name="Grigoriev I.V."/>
            <person name="Guerin-Laguette A."/>
            <person name="Yu F."/>
            <person name="Martin F.M."/>
        </authorList>
    </citation>
    <scope>NUCLEOTIDE SEQUENCE</scope>
    <source>
        <strain evidence="3">QP</strain>
    </source>
</reference>
<feature type="region of interest" description="Disordered" evidence="1">
    <location>
        <begin position="41"/>
        <end position="66"/>
    </location>
</feature>
<evidence type="ECO:0000313" key="4">
    <source>
        <dbReference type="Proteomes" id="UP001201163"/>
    </source>
</evidence>
<protein>
    <submittedName>
        <fullName evidence="3">Uncharacterized protein</fullName>
    </submittedName>
</protein>
<feature type="region of interest" description="Disordered" evidence="1">
    <location>
        <begin position="575"/>
        <end position="596"/>
    </location>
</feature>
<evidence type="ECO:0000313" key="3">
    <source>
        <dbReference type="EMBL" id="KAH9000428.1"/>
    </source>
</evidence>
<keyword evidence="4" id="KW-1185">Reference proteome</keyword>
<feature type="signal peptide" evidence="2">
    <location>
        <begin position="1"/>
        <end position="28"/>
    </location>
</feature>
<dbReference type="Proteomes" id="UP001201163">
    <property type="component" value="Unassembled WGS sequence"/>
</dbReference>
<feature type="chain" id="PRO_5041972184" evidence="2">
    <location>
        <begin position="29"/>
        <end position="701"/>
    </location>
</feature>
<feature type="region of interest" description="Disordered" evidence="1">
    <location>
        <begin position="463"/>
        <end position="488"/>
    </location>
</feature>